<evidence type="ECO:0000256" key="1">
    <source>
        <dbReference type="ARBA" id="ARBA00000111"/>
    </source>
</evidence>
<dbReference type="CDD" id="cd00541">
    <property type="entry name" value="OMPLA"/>
    <property type="match status" value="1"/>
</dbReference>
<name>A0A4Y4CVM7_ZOORA</name>
<evidence type="ECO:0000256" key="17">
    <source>
        <dbReference type="RuleBase" id="RU366027"/>
    </source>
</evidence>
<dbReference type="PRINTS" id="PR01486">
    <property type="entry name" value="PHPHLIPASEA1"/>
</dbReference>
<keyword evidence="9 17" id="KW-0378">Hydrolase</keyword>
<dbReference type="AlphaFoldDB" id="A0A4Y4CVM7"/>
<gene>
    <name evidence="18" type="ORF">ZRA01_24590</name>
</gene>
<dbReference type="PANTHER" id="PTHR40457:SF1">
    <property type="entry name" value="PHOSPHOLIPASE A1"/>
    <property type="match status" value="1"/>
</dbReference>
<keyword evidence="8 17" id="KW-0732">Signal</keyword>
<keyword evidence="13" id="KW-0472">Membrane</keyword>
<evidence type="ECO:0000313" key="19">
    <source>
        <dbReference type="Proteomes" id="UP000318422"/>
    </source>
</evidence>
<feature type="binding site" description="in dimeric form" evidence="16">
    <location>
        <position position="260"/>
    </location>
    <ligand>
        <name>Ca(2+)</name>
        <dbReference type="ChEBI" id="CHEBI:29108"/>
        <label>1</label>
    </ligand>
</feature>
<feature type="binding site" description="in dimeric form" evidence="16">
    <location>
        <position position="220"/>
    </location>
    <ligand>
        <name>Ca(2+)</name>
        <dbReference type="ChEBI" id="CHEBI:29108"/>
        <label>1</label>
    </ligand>
</feature>
<keyword evidence="7 16" id="KW-0479">Metal-binding</keyword>
<feature type="signal peptide" evidence="17">
    <location>
        <begin position="1"/>
        <end position="35"/>
    </location>
</feature>
<keyword evidence="6" id="KW-0812">Transmembrane</keyword>
<organism evidence="18 19">
    <name type="scientific">Zoogloea ramigera</name>
    <dbReference type="NCBI Taxonomy" id="350"/>
    <lineage>
        <taxon>Bacteria</taxon>
        <taxon>Pseudomonadati</taxon>
        <taxon>Pseudomonadota</taxon>
        <taxon>Betaproteobacteria</taxon>
        <taxon>Rhodocyclales</taxon>
        <taxon>Zoogloeaceae</taxon>
        <taxon>Zoogloea</taxon>
    </lineage>
</organism>
<dbReference type="OrthoDB" id="188433at2"/>
<feature type="binding site" description="in dimeric form" evidence="16">
    <location>
        <position position="178"/>
    </location>
    <ligand>
        <name>Ca(2+)</name>
        <dbReference type="ChEBI" id="CHEBI:29108"/>
        <label>1</label>
    </ligand>
</feature>
<evidence type="ECO:0000256" key="3">
    <source>
        <dbReference type="ARBA" id="ARBA00010525"/>
    </source>
</evidence>
<keyword evidence="5" id="KW-1134">Transmembrane beta strand</keyword>
<dbReference type="EMBL" id="BJNV01000042">
    <property type="protein sequence ID" value="GEC96386.1"/>
    <property type="molecule type" value="Genomic_DNA"/>
</dbReference>
<dbReference type="Pfam" id="PF02253">
    <property type="entry name" value="PLA1"/>
    <property type="match status" value="1"/>
</dbReference>
<comment type="subcellular location">
    <subcellularLocation>
        <location evidence="17">Cell outer membrane</location>
        <topology evidence="17">Multi-pass membrane protein</topology>
    </subcellularLocation>
    <text evidence="17">One of the very few enzymes located there.</text>
</comment>
<dbReference type="Proteomes" id="UP000318422">
    <property type="component" value="Unassembled WGS sequence"/>
</dbReference>
<keyword evidence="10 16" id="KW-0106">Calcium</keyword>
<feature type="active site" description="Nucleophile" evidence="15">
    <location>
        <position position="217"/>
    </location>
</feature>
<comment type="similarity">
    <text evidence="3 17">Belongs to the phospholipase A1 family.</text>
</comment>
<comment type="subunit">
    <text evidence="4 17">Homodimer; dimerization is reversible, and the dimeric form is the active one.</text>
</comment>
<comment type="cofactor">
    <cofactor evidence="17">
        <name>Ca(2+)</name>
        <dbReference type="ChEBI" id="CHEBI:29108"/>
    </cofactor>
    <text evidence="17">Binds 1 Ca(2+) ion per monomer. In the dimeric form the Ca(2+) is bound by different amino acids with binding of each Ca(2+) shared with ligands coming from each monomer. The Ca(2+) ion may have a role in catalysis.</text>
</comment>
<dbReference type="RefSeq" id="WP_141352652.1">
    <property type="nucleotide sequence ID" value="NZ_BJNV01000042.1"/>
</dbReference>
<evidence type="ECO:0000256" key="2">
    <source>
        <dbReference type="ARBA" id="ARBA00001604"/>
    </source>
</evidence>
<feature type="binding site" description="in dimeric form" evidence="16">
    <location>
        <position position="225"/>
    </location>
    <ligand>
        <name>Ca(2+)</name>
        <dbReference type="ChEBI" id="CHEBI:29108"/>
        <label>1</label>
    </ligand>
</feature>
<evidence type="ECO:0000256" key="10">
    <source>
        <dbReference type="ARBA" id="ARBA00022837"/>
    </source>
</evidence>
<keyword evidence="14 17" id="KW-0998">Cell outer membrane</keyword>
<evidence type="ECO:0000256" key="5">
    <source>
        <dbReference type="ARBA" id="ARBA00022452"/>
    </source>
</evidence>
<reference evidence="18 19" key="1">
    <citation type="submission" date="2019-06" db="EMBL/GenBank/DDBJ databases">
        <title>Whole genome shotgun sequence of Zoogloea ramigera NBRC 15342.</title>
        <authorList>
            <person name="Hosoyama A."/>
            <person name="Uohara A."/>
            <person name="Ohji S."/>
            <person name="Ichikawa N."/>
        </authorList>
    </citation>
    <scope>NUCLEOTIDE SEQUENCE [LARGE SCALE GENOMIC DNA]</scope>
    <source>
        <strain evidence="18 19">NBRC 15342</strain>
    </source>
</reference>
<dbReference type="EC" id="3.1.1.4" evidence="17"/>
<feature type="active site" description="Proton acceptor" evidence="15">
    <location>
        <position position="215"/>
    </location>
</feature>
<evidence type="ECO:0000256" key="13">
    <source>
        <dbReference type="ARBA" id="ARBA00023136"/>
    </source>
</evidence>
<evidence type="ECO:0000256" key="7">
    <source>
        <dbReference type="ARBA" id="ARBA00022723"/>
    </source>
</evidence>
<evidence type="ECO:0000256" key="11">
    <source>
        <dbReference type="ARBA" id="ARBA00022963"/>
    </source>
</evidence>
<keyword evidence="11 17" id="KW-0442">Lipid degradation</keyword>
<dbReference type="InterPro" id="IPR036541">
    <property type="entry name" value="PLipase_A1_sf"/>
</dbReference>
<protein>
    <recommendedName>
        <fullName evidence="17">Phospholipase A1</fullName>
        <ecNumber evidence="17">3.1.1.32</ecNumber>
        <ecNumber evidence="17">3.1.1.4</ecNumber>
    </recommendedName>
    <alternativeName>
        <fullName evidence="17">Phosphatidylcholine 1-acylhydrolase</fullName>
    </alternativeName>
</protein>
<comment type="function">
    <text evidence="17">Hydrolysis of phosphatidylcholine with phospholipase A2 (EC 3.1.1.4) and phospholipase A1 (EC 3.1.1.32) activities.</text>
</comment>
<comment type="catalytic activity">
    <reaction evidence="1 17">
        <text>a 1,2-diacyl-sn-glycero-3-phosphocholine + H2O = a 2-acyl-sn-glycero-3-phosphocholine + a fatty acid + H(+)</text>
        <dbReference type="Rhea" id="RHEA:18689"/>
        <dbReference type="ChEBI" id="CHEBI:15377"/>
        <dbReference type="ChEBI" id="CHEBI:15378"/>
        <dbReference type="ChEBI" id="CHEBI:28868"/>
        <dbReference type="ChEBI" id="CHEBI:57643"/>
        <dbReference type="ChEBI" id="CHEBI:57875"/>
        <dbReference type="EC" id="3.1.1.32"/>
    </reaction>
</comment>
<sequence>MSFDKNQTTGRPRLAALQQGAGALGLAVLSAGALAGNPGACAAIADNTERLACYDESVGRPHQEAPPPAAAVPLAREPSALSKRWELDAEDKRGTFLITPYKPTYILLGRWTNSANRMPTSPNPANALNEPVDVDPVEAKYQISFKTKLWEGLVGRHGDLWLGYTQQSNWQVYNKSFSSPFRETGYEPELMAVFRTNLDAGLGFKVKMLSVGLNHQSNGRGQPLSRSWNRLMLQGGIERGDFALMLRSWKRFEETASKDDNPDISRYLGYGDLQAIWRLDAHELSFNLRPGFSSRGSAQVDWTFPIHRNLKGYLQFFTGYGETLIDYNHRQSTFGLGVSLVDWL</sequence>
<dbReference type="GO" id="GO:0016042">
    <property type="term" value="P:lipid catabolic process"/>
    <property type="evidence" value="ECO:0007669"/>
    <property type="project" value="UniProtKB-KW"/>
</dbReference>
<dbReference type="GO" id="GO:0008970">
    <property type="term" value="F:phospholipase A1 activity"/>
    <property type="evidence" value="ECO:0007669"/>
    <property type="project" value="UniProtKB-EC"/>
</dbReference>
<keyword evidence="12 17" id="KW-0443">Lipid metabolism</keyword>
<evidence type="ECO:0000256" key="15">
    <source>
        <dbReference type="PIRSR" id="PIRSR603187-1"/>
    </source>
</evidence>
<evidence type="ECO:0000256" key="4">
    <source>
        <dbReference type="ARBA" id="ARBA00011702"/>
    </source>
</evidence>
<comment type="catalytic activity">
    <reaction evidence="2 17">
        <text>a 1,2-diacyl-sn-glycero-3-phosphocholine + H2O = a 1-acyl-sn-glycero-3-phosphocholine + a fatty acid + H(+)</text>
        <dbReference type="Rhea" id="RHEA:15801"/>
        <dbReference type="ChEBI" id="CHEBI:15377"/>
        <dbReference type="ChEBI" id="CHEBI:15378"/>
        <dbReference type="ChEBI" id="CHEBI:28868"/>
        <dbReference type="ChEBI" id="CHEBI:57643"/>
        <dbReference type="ChEBI" id="CHEBI:58168"/>
        <dbReference type="EC" id="3.1.1.4"/>
    </reaction>
</comment>
<dbReference type="InterPro" id="IPR003187">
    <property type="entry name" value="PLipase_A1"/>
</dbReference>
<accession>A0A4Y4CVM7</accession>
<dbReference type="EC" id="3.1.1.32" evidence="17"/>
<proteinExistence type="inferred from homology"/>
<dbReference type="Gene3D" id="2.40.230.10">
    <property type="entry name" value="Phospholipase A1"/>
    <property type="match status" value="1"/>
</dbReference>
<comment type="caution">
    <text evidence="18">The sequence shown here is derived from an EMBL/GenBank/DDBJ whole genome shotgun (WGS) entry which is preliminary data.</text>
</comment>
<keyword evidence="19" id="KW-1185">Reference proteome</keyword>
<evidence type="ECO:0000256" key="8">
    <source>
        <dbReference type="ARBA" id="ARBA00022729"/>
    </source>
</evidence>
<dbReference type="PANTHER" id="PTHR40457">
    <property type="entry name" value="PHOSPHOLIPASE A1"/>
    <property type="match status" value="1"/>
</dbReference>
<evidence type="ECO:0000313" key="18">
    <source>
        <dbReference type="EMBL" id="GEC96386.1"/>
    </source>
</evidence>
<evidence type="ECO:0000256" key="6">
    <source>
        <dbReference type="ARBA" id="ARBA00022692"/>
    </source>
</evidence>
<evidence type="ECO:0000256" key="9">
    <source>
        <dbReference type="ARBA" id="ARBA00022801"/>
    </source>
</evidence>
<dbReference type="SUPFAM" id="SSF56931">
    <property type="entry name" value="Outer membrane phospholipase A (OMPLA)"/>
    <property type="match status" value="1"/>
</dbReference>
<dbReference type="GO" id="GO:0005509">
    <property type="term" value="F:calcium ion binding"/>
    <property type="evidence" value="ECO:0007669"/>
    <property type="project" value="TreeGrafter"/>
</dbReference>
<dbReference type="GO" id="GO:0009279">
    <property type="term" value="C:cell outer membrane"/>
    <property type="evidence" value="ECO:0007669"/>
    <property type="project" value="UniProtKB-SubCell"/>
</dbReference>
<feature type="chain" id="PRO_5021510726" description="Phospholipase A1" evidence="17">
    <location>
        <begin position="36"/>
        <end position="344"/>
    </location>
</feature>
<evidence type="ECO:0000256" key="16">
    <source>
        <dbReference type="PIRSR" id="PIRSR603187-2"/>
    </source>
</evidence>
<dbReference type="GO" id="GO:0004623">
    <property type="term" value="F:phospholipase A2 activity"/>
    <property type="evidence" value="ECO:0007669"/>
    <property type="project" value="UniProtKB-EC"/>
</dbReference>
<evidence type="ECO:0000256" key="14">
    <source>
        <dbReference type="ARBA" id="ARBA00023237"/>
    </source>
</evidence>
<evidence type="ECO:0000256" key="12">
    <source>
        <dbReference type="ARBA" id="ARBA00023098"/>
    </source>
</evidence>